<dbReference type="OrthoDB" id="408373at2759"/>
<reference evidence="5" key="2">
    <citation type="submission" date="2024-04" db="EMBL/GenBank/DDBJ databases">
        <authorList>
            <person name="Chen Y."/>
            <person name="Shah S."/>
            <person name="Dougan E. K."/>
            <person name="Thang M."/>
            <person name="Chan C."/>
        </authorList>
    </citation>
    <scope>NUCLEOTIDE SEQUENCE [LARGE SCALE GENOMIC DNA]</scope>
</reference>
<evidence type="ECO:0000259" key="3">
    <source>
        <dbReference type="Pfam" id="PF00561"/>
    </source>
</evidence>
<feature type="region of interest" description="Disordered" evidence="1">
    <location>
        <begin position="944"/>
        <end position="964"/>
    </location>
</feature>
<evidence type="ECO:0000313" key="6">
    <source>
        <dbReference type="EMBL" id="CAL4760776.1"/>
    </source>
</evidence>
<dbReference type="EMBL" id="CAMXCT030000077">
    <property type="protein sequence ID" value="CAL4760776.1"/>
    <property type="molecule type" value="Genomic_DNA"/>
</dbReference>
<feature type="compositionally biased region" description="Polar residues" evidence="1">
    <location>
        <begin position="137"/>
        <end position="154"/>
    </location>
</feature>
<keyword evidence="7" id="KW-1185">Reference proteome</keyword>
<protein>
    <submittedName>
        <fullName evidence="6">Pentatricopeptide repeat-containing protein At1g64100</fullName>
    </submittedName>
</protein>
<accession>A0A9P1BHA4</accession>
<dbReference type="PANTHER" id="PTHR43194:SF2">
    <property type="entry name" value="PEROXISOMAL MEMBRANE PROTEIN LPX1"/>
    <property type="match status" value="1"/>
</dbReference>
<dbReference type="Gene3D" id="1.25.40.10">
    <property type="entry name" value="Tetratricopeptide repeat domain"/>
    <property type="match status" value="2"/>
</dbReference>
<gene>
    <name evidence="4" type="ORF">C1SCF055_LOCUS1970</name>
</gene>
<dbReference type="InterPro" id="IPR000073">
    <property type="entry name" value="AB_hydrolase_1"/>
</dbReference>
<feature type="transmembrane region" description="Helical" evidence="2">
    <location>
        <begin position="98"/>
        <end position="118"/>
    </location>
</feature>
<evidence type="ECO:0000313" key="7">
    <source>
        <dbReference type="Proteomes" id="UP001152797"/>
    </source>
</evidence>
<dbReference type="EMBL" id="CAMXCT020000077">
    <property type="protein sequence ID" value="CAL1126839.1"/>
    <property type="molecule type" value="Genomic_DNA"/>
</dbReference>
<dbReference type="InterPro" id="IPR029058">
    <property type="entry name" value="AB_hydrolase_fold"/>
</dbReference>
<feature type="domain" description="AB hydrolase-1" evidence="3">
    <location>
        <begin position="1005"/>
        <end position="1130"/>
    </location>
</feature>
<evidence type="ECO:0000256" key="2">
    <source>
        <dbReference type="SAM" id="Phobius"/>
    </source>
</evidence>
<evidence type="ECO:0000313" key="5">
    <source>
        <dbReference type="EMBL" id="CAL1126839.1"/>
    </source>
</evidence>
<proteinExistence type="predicted"/>
<dbReference type="InterPro" id="IPR011990">
    <property type="entry name" value="TPR-like_helical_dom_sf"/>
</dbReference>
<keyword evidence="2" id="KW-0812">Transmembrane</keyword>
<evidence type="ECO:0000256" key="1">
    <source>
        <dbReference type="SAM" id="MobiDB-lite"/>
    </source>
</evidence>
<reference evidence="4" key="1">
    <citation type="submission" date="2022-10" db="EMBL/GenBank/DDBJ databases">
        <authorList>
            <person name="Chen Y."/>
            <person name="Dougan E. K."/>
            <person name="Chan C."/>
            <person name="Rhodes N."/>
            <person name="Thang M."/>
        </authorList>
    </citation>
    <scope>NUCLEOTIDE SEQUENCE</scope>
</reference>
<feature type="region of interest" description="Disordered" evidence="1">
    <location>
        <begin position="137"/>
        <end position="160"/>
    </location>
</feature>
<feature type="region of interest" description="Disordered" evidence="1">
    <location>
        <begin position="565"/>
        <end position="584"/>
    </location>
</feature>
<sequence>MEKRLLVRAVMGALNPADIATKRLSAARLESLCYFLGIWRGNNLEGSHDPGNIFRHLTNQRQQGHSQAQINLLISALSVLTQLQGCSDAMDSLATGGCFFNAVFLFTWLLGLIGYIYLAIRPGELLKNFDFVSDAETSSTGATEDPMDNSSSSDASDHPAWSEEGMVHWLYERRERRLQKAVTKQDPTKTNQYLARQGILSDMLAALEVATAETRGHIKQVLEDITDLSSDEDSPTMNTGGHDIALNSGVPTGIATAFVHGVASWYDPLWMRLRRHRDPQQQQCDPFHNYGLDCMVLGTWPVYFPPTTLAAHAAEAEPQVNEDLQLEGSLLVALRRINGRLERAQRRGNIGQGMKYMQSRTWLLSCVAHYANCSPQERLRMAEVIKDTGNLSEDDESPQHGMGNDERHLQLAEADKAFRAIMALLEYDRFEEVTKLVGQLGGALREVVPESSKSDEEMAEETPAEKAQRYMNCGQSEASDPDLWADIHYGPRNRRDVTQPEDETELQEFCTFAVVLCKELLAKLPAAFGVLDGRRLGLHLPNFLRDLFKLIWPFAMRRLLQSERGPNGHEQLQPSPASKGLPWNVTSFQPTRQSPLVGAAGALRCSWSLELCFKGCKEIPSRGTQASVLADLAGRLQWHLLPTARAAFVCCNTALGALVNSACWAQAQECLEDVAADPVAFNVLLAEAQNAQDALRLLEQMGNLALRPTLVTLNSGISACHRGSLWEMSFNLLSDLLSSGDLRPDPITCAATLSGCERSQQWQQVTKVLQCLRTVSPDVVVFQTVISTAAQSQQWTSAVSWLRQLRIRGIIATTSAYNAAMNACDRSRWCWSTELVYSMRQSALVPDILSSTALMSSPWPSALRMLQAFSMMILQPDELAGTAILRTLSSSVCWQHALLVGSSFPDARDGLACAALVTACEASAVRVAMPTLLDEAMQTAMKSVPGTMASEKTRKPPGSEANADRWKSVPRCFREVRCPYPKGQTIGSVFGAINYSVCGPENGEVVMCFHGLNGSRMLFQEIAVYLARHGGFRVVTFDLYGHGLSNAPPVDLCPSRACSSCCLPGCCSLSGARARYDLECFAEQTAELLSSIGLAAARVNLLGFSLGGAVAMAFAKRFPERVMRIAAISPAGFVPRVPPLYYLLRACWCCLIPLAPHVVCTCWYKKERFTRSLKKDPQMQGMGEQAVTNLWSRFVWQLFVKRGVAGATLATCSRVNWFNLSHLYNDVGRHPRPTLLLWGERDGLNPPATVGQKVAGYFSNAKLLVIPQAGHIALCDQPTEVHPRILRFLSLPENTSLNLRRAAEEVSMWLRLKNS</sequence>
<dbReference type="Proteomes" id="UP001152797">
    <property type="component" value="Unassembled WGS sequence"/>
</dbReference>
<dbReference type="Pfam" id="PF00561">
    <property type="entry name" value="Abhydrolase_1"/>
    <property type="match status" value="1"/>
</dbReference>
<dbReference type="InterPro" id="IPR050228">
    <property type="entry name" value="Carboxylesterase_BioH"/>
</dbReference>
<comment type="caution">
    <text evidence="4">The sequence shown here is derived from an EMBL/GenBank/DDBJ whole genome shotgun (WGS) entry which is preliminary data.</text>
</comment>
<dbReference type="SUPFAM" id="SSF53474">
    <property type="entry name" value="alpha/beta-Hydrolases"/>
    <property type="match status" value="1"/>
</dbReference>
<evidence type="ECO:0000313" key="4">
    <source>
        <dbReference type="EMBL" id="CAI3973464.1"/>
    </source>
</evidence>
<organism evidence="4">
    <name type="scientific">Cladocopium goreaui</name>
    <dbReference type="NCBI Taxonomy" id="2562237"/>
    <lineage>
        <taxon>Eukaryota</taxon>
        <taxon>Sar</taxon>
        <taxon>Alveolata</taxon>
        <taxon>Dinophyceae</taxon>
        <taxon>Suessiales</taxon>
        <taxon>Symbiodiniaceae</taxon>
        <taxon>Cladocopium</taxon>
    </lineage>
</organism>
<dbReference type="Gene3D" id="3.40.50.1820">
    <property type="entry name" value="alpha/beta hydrolase"/>
    <property type="match status" value="1"/>
</dbReference>
<dbReference type="EMBL" id="CAMXCT010000077">
    <property type="protein sequence ID" value="CAI3973464.1"/>
    <property type="molecule type" value="Genomic_DNA"/>
</dbReference>
<keyword evidence="2" id="KW-0472">Membrane</keyword>
<keyword evidence="2" id="KW-1133">Transmembrane helix</keyword>
<dbReference type="PANTHER" id="PTHR43194">
    <property type="entry name" value="HYDROLASE ALPHA/BETA FOLD FAMILY"/>
    <property type="match status" value="1"/>
</dbReference>
<name>A0A9P1BHA4_9DINO</name>